<evidence type="ECO:0000313" key="7">
    <source>
        <dbReference type="EMBL" id="MBD8893738.1"/>
    </source>
</evidence>
<evidence type="ECO:0000259" key="6">
    <source>
        <dbReference type="Pfam" id="PF00892"/>
    </source>
</evidence>
<evidence type="ECO:0000256" key="1">
    <source>
        <dbReference type="ARBA" id="ARBA00004141"/>
    </source>
</evidence>
<evidence type="ECO:0000256" key="5">
    <source>
        <dbReference type="SAM" id="Phobius"/>
    </source>
</evidence>
<feature type="transmembrane region" description="Helical" evidence="5">
    <location>
        <begin position="211"/>
        <end position="232"/>
    </location>
</feature>
<evidence type="ECO:0000256" key="4">
    <source>
        <dbReference type="ARBA" id="ARBA00023136"/>
    </source>
</evidence>
<reference evidence="8" key="1">
    <citation type="submission" date="2020-09" db="EMBL/GenBank/DDBJ databases">
        <title>The genome sequence of strain Labrenzia suaedae 4C16A.</title>
        <authorList>
            <person name="Liu Y."/>
        </authorList>
    </citation>
    <scope>NUCLEOTIDE SEQUENCE [LARGE SCALE GENOMIC DNA]</scope>
    <source>
        <strain evidence="8">4C16A</strain>
    </source>
</reference>
<organism evidence="7 8">
    <name type="scientific">Roseibium litorale</name>
    <dbReference type="NCBI Taxonomy" id="2803841"/>
    <lineage>
        <taxon>Bacteria</taxon>
        <taxon>Pseudomonadati</taxon>
        <taxon>Pseudomonadota</taxon>
        <taxon>Alphaproteobacteria</taxon>
        <taxon>Hyphomicrobiales</taxon>
        <taxon>Stappiaceae</taxon>
        <taxon>Roseibium</taxon>
    </lineage>
</organism>
<comment type="subcellular location">
    <subcellularLocation>
        <location evidence="1">Membrane</location>
        <topology evidence="1">Multi-pass membrane protein</topology>
    </subcellularLocation>
</comment>
<feature type="transmembrane region" description="Helical" evidence="5">
    <location>
        <begin position="91"/>
        <end position="114"/>
    </location>
</feature>
<dbReference type="RefSeq" id="WP_192150007.1">
    <property type="nucleotide sequence ID" value="NZ_JACYXI010000015.1"/>
</dbReference>
<feature type="domain" description="EamA" evidence="6">
    <location>
        <begin position="6"/>
        <end position="138"/>
    </location>
</feature>
<dbReference type="Pfam" id="PF00892">
    <property type="entry name" value="EamA"/>
    <property type="match status" value="2"/>
</dbReference>
<comment type="caution">
    <text evidence="7">The sequence shown here is derived from an EMBL/GenBank/DDBJ whole genome shotgun (WGS) entry which is preliminary data.</text>
</comment>
<feature type="transmembrane region" description="Helical" evidence="5">
    <location>
        <begin position="33"/>
        <end position="53"/>
    </location>
</feature>
<dbReference type="Proteomes" id="UP000632063">
    <property type="component" value="Unassembled WGS sequence"/>
</dbReference>
<dbReference type="InterPro" id="IPR000620">
    <property type="entry name" value="EamA_dom"/>
</dbReference>
<dbReference type="InterPro" id="IPR050638">
    <property type="entry name" value="AA-Vitamin_Transporters"/>
</dbReference>
<keyword evidence="8" id="KW-1185">Reference proteome</keyword>
<protein>
    <submittedName>
        <fullName evidence="7">DMT family transporter</fullName>
    </submittedName>
</protein>
<sequence length="300" mass="31797">MSFRNWLLLLLLGAVWGGSFLFAKVAVAEIPPLVLVFLRVSLAAVVLHAVLRLTRRPFPFEPRMLGAFLIMGLLNNAVPFSLIFWGQTAIAAGLASILNATTPIFTFLVAAVVLKQEPVRLYRIAGVLVGFGGVLLMLMQSLESNGNDPLWAQLACLGAAVSYALAAAFGRRFKHLPPMVSAAGQLSGSTLIMLPVALLTLGSWSPLETSGFVWLNVLALGVLATAFAYLLYFKLLADAGATNASLVTLLVPASAILFGSLLLGEQLKGYQLGGFALLLAGLLLLDGRILNLAGLKRAAR</sequence>
<dbReference type="EMBL" id="JACYXI010000015">
    <property type="protein sequence ID" value="MBD8893738.1"/>
    <property type="molecule type" value="Genomic_DNA"/>
</dbReference>
<feature type="transmembrane region" description="Helical" evidence="5">
    <location>
        <begin position="121"/>
        <end position="139"/>
    </location>
</feature>
<feature type="transmembrane region" description="Helical" evidence="5">
    <location>
        <begin position="270"/>
        <end position="290"/>
    </location>
</feature>
<keyword evidence="3 5" id="KW-1133">Transmembrane helix</keyword>
<feature type="transmembrane region" description="Helical" evidence="5">
    <location>
        <begin position="65"/>
        <end position="85"/>
    </location>
</feature>
<dbReference type="SUPFAM" id="SSF103481">
    <property type="entry name" value="Multidrug resistance efflux transporter EmrE"/>
    <property type="match status" value="2"/>
</dbReference>
<dbReference type="InterPro" id="IPR037185">
    <property type="entry name" value="EmrE-like"/>
</dbReference>
<evidence type="ECO:0000256" key="3">
    <source>
        <dbReference type="ARBA" id="ARBA00022989"/>
    </source>
</evidence>
<accession>A0ABR9CS86</accession>
<gene>
    <name evidence="7" type="ORF">IG616_19505</name>
</gene>
<keyword evidence="2 5" id="KW-0812">Transmembrane</keyword>
<name>A0ABR9CS86_9HYPH</name>
<proteinExistence type="predicted"/>
<feature type="transmembrane region" description="Helical" evidence="5">
    <location>
        <begin position="244"/>
        <end position="264"/>
    </location>
</feature>
<feature type="domain" description="EamA" evidence="6">
    <location>
        <begin position="151"/>
        <end position="285"/>
    </location>
</feature>
<feature type="transmembrane region" description="Helical" evidence="5">
    <location>
        <begin position="151"/>
        <end position="170"/>
    </location>
</feature>
<dbReference type="PANTHER" id="PTHR32322:SF9">
    <property type="entry name" value="AMINO-ACID METABOLITE EFFLUX PUMP-RELATED"/>
    <property type="match status" value="1"/>
</dbReference>
<evidence type="ECO:0000256" key="2">
    <source>
        <dbReference type="ARBA" id="ARBA00022692"/>
    </source>
</evidence>
<feature type="transmembrane region" description="Helical" evidence="5">
    <location>
        <begin position="182"/>
        <end position="205"/>
    </location>
</feature>
<dbReference type="PANTHER" id="PTHR32322">
    <property type="entry name" value="INNER MEMBRANE TRANSPORTER"/>
    <property type="match status" value="1"/>
</dbReference>
<reference evidence="7 8" key="2">
    <citation type="journal article" date="2021" name="Int. J. Syst. Evol. Microbiol.">
        <title>Roseibium litorale sp. nov., isolated from a tidal flat sediment and proposal for the reclassification of Labrenzia polysiphoniae as Roseibium polysiphoniae comb. nov.</title>
        <authorList>
            <person name="Liu Y."/>
            <person name="Pei T."/>
            <person name="Du J."/>
            <person name="Chao M."/>
            <person name="Deng M.R."/>
            <person name="Zhu H."/>
        </authorList>
    </citation>
    <scope>NUCLEOTIDE SEQUENCE [LARGE SCALE GENOMIC DNA]</scope>
    <source>
        <strain evidence="7 8">4C16A</strain>
    </source>
</reference>
<evidence type="ECO:0000313" key="8">
    <source>
        <dbReference type="Proteomes" id="UP000632063"/>
    </source>
</evidence>
<keyword evidence="4 5" id="KW-0472">Membrane</keyword>